<evidence type="ECO:0000256" key="2">
    <source>
        <dbReference type="SAM" id="MobiDB-lite"/>
    </source>
</evidence>
<organism evidence="4 5">
    <name type="scientific">Actinacidiphila alni</name>
    <dbReference type="NCBI Taxonomy" id="380248"/>
    <lineage>
        <taxon>Bacteria</taxon>
        <taxon>Bacillati</taxon>
        <taxon>Actinomycetota</taxon>
        <taxon>Actinomycetes</taxon>
        <taxon>Kitasatosporales</taxon>
        <taxon>Streptomycetaceae</taxon>
        <taxon>Actinacidiphila</taxon>
    </lineage>
</organism>
<comment type="similarity">
    <text evidence="1">Belongs to the ROK (NagC/XylR) family.</text>
</comment>
<evidence type="ECO:0000259" key="3">
    <source>
        <dbReference type="Pfam" id="PF09339"/>
    </source>
</evidence>
<dbReference type="Proteomes" id="UP000199323">
    <property type="component" value="Unassembled WGS sequence"/>
</dbReference>
<gene>
    <name evidence="4" type="ORF">SAMN05216251_1136</name>
</gene>
<sequence>MKADPPAARLSDAALAGPAQPRDRRSIRRTNLAVVLRILRDGGPRSRAQIAADTGLPKPTVTSLVAELVALGLVREGPAQREGAVGRPGTLVHLDGRDICGVGVEISTSSVHVLALGLGGATAFGHRTAAAVADMTADAVLDLTARSVRTCLTALERDGVRPVGITLAVPGVIDADTGTVEYAPALGWRGLRILDGLRDRLERPVPPLTVGNDAKLGAVAEYVHAQGAGVQDMICITGERGVGAGIITDGRLLLGSTGFAGEVGHMPLDPERRPCVCGRTGCWETMVGLDAIFRLAAADGDPVRDPGVELEERLAELRRRAESGHARTRQALDRVADDLALGIALLADVLNPQAVVLGGYFSHIGDLMLDRVREVVRARVMAPDAGGCEVAMSTLGFRAAAQGGAHLALDAVYQDPGAV</sequence>
<dbReference type="InterPro" id="IPR043129">
    <property type="entry name" value="ATPase_NBD"/>
</dbReference>
<protein>
    <submittedName>
        <fullName evidence="4">Sugar kinase of the NBD/HSP70 family, may contain an N-terminal HTH domain</fullName>
    </submittedName>
</protein>
<dbReference type="Pfam" id="PF00480">
    <property type="entry name" value="ROK"/>
    <property type="match status" value="1"/>
</dbReference>
<dbReference type="RefSeq" id="WP_245796201.1">
    <property type="nucleotide sequence ID" value="NZ_FONG01000013.1"/>
</dbReference>
<dbReference type="PANTHER" id="PTHR18964">
    <property type="entry name" value="ROK (REPRESSOR, ORF, KINASE) FAMILY"/>
    <property type="match status" value="1"/>
</dbReference>
<evidence type="ECO:0000256" key="1">
    <source>
        <dbReference type="ARBA" id="ARBA00006479"/>
    </source>
</evidence>
<dbReference type="AlphaFoldDB" id="A0A1I2ID45"/>
<dbReference type="SUPFAM" id="SSF46785">
    <property type="entry name" value="Winged helix' DNA-binding domain"/>
    <property type="match status" value="1"/>
</dbReference>
<dbReference type="STRING" id="380248.SAMN05216251_1136"/>
<keyword evidence="4" id="KW-0808">Transferase</keyword>
<dbReference type="Gene3D" id="3.30.420.40">
    <property type="match status" value="2"/>
</dbReference>
<accession>A0A1I2ID45</accession>
<dbReference type="InterPro" id="IPR005471">
    <property type="entry name" value="Tscrpt_reg_IclR_N"/>
</dbReference>
<proteinExistence type="inferred from homology"/>
<dbReference type="Pfam" id="PF09339">
    <property type="entry name" value="HTH_IclR"/>
    <property type="match status" value="1"/>
</dbReference>
<dbReference type="SUPFAM" id="SSF53067">
    <property type="entry name" value="Actin-like ATPase domain"/>
    <property type="match status" value="1"/>
</dbReference>
<dbReference type="EMBL" id="FONG01000013">
    <property type="protein sequence ID" value="SFF39037.1"/>
    <property type="molecule type" value="Genomic_DNA"/>
</dbReference>
<evidence type="ECO:0000313" key="5">
    <source>
        <dbReference type="Proteomes" id="UP000199323"/>
    </source>
</evidence>
<feature type="region of interest" description="Disordered" evidence="2">
    <location>
        <begin position="1"/>
        <end position="26"/>
    </location>
</feature>
<keyword evidence="4" id="KW-0418">Kinase</keyword>
<keyword evidence="5" id="KW-1185">Reference proteome</keyword>
<evidence type="ECO:0000313" key="4">
    <source>
        <dbReference type="EMBL" id="SFF39037.1"/>
    </source>
</evidence>
<name>A0A1I2ID45_9ACTN</name>
<dbReference type="InterPro" id="IPR036390">
    <property type="entry name" value="WH_DNA-bd_sf"/>
</dbReference>
<dbReference type="InterPro" id="IPR000600">
    <property type="entry name" value="ROK"/>
</dbReference>
<reference evidence="4 5" key="1">
    <citation type="submission" date="2016-10" db="EMBL/GenBank/DDBJ databases">
        <authorList>
            <person name="de Groot N.N."/>
        </authorList>
    </citation>
    <scope>NUCLEOTIDE SEQUENCE [LARGE SCALE GENOMIC DNA]</scope>
    <source>
        <strain evidence="4 5">CGMCC 4.3510</strain>
    </source>
</reference>
<dbReference type="GO" id="GO:0016301">
    <property type="term" value="F:kinase activity"/>
    <property type="evidence" value="ECO:0007669"/>
    <property type="project" value="UniProtKB-KW"/>
</dbReference>
<dbReference type="InterPro" id="IPR036388">
    <property type="entry name" value="WH-like_DNA-bd_sf"/>
</dbReference>
<dbReference type="GO" id="GO:0003677">
    <property type="term" value="F:DNA binding"/>
    <property type="evidence" value="ECO:0007669"/>
    <property type="project" value="InterPro"/>
</dbReference>
<dbReference type="GO" id="GO:0006355">
    <property type="term" value="P:regulation of DNA-templated transcription"/>
    <property type="evidence" value="ECO:0007669"/>
    <property type="project" value="InterPro"/>
</dbReference>
<feature type="domain" description="HTH iclR-type" evidence="3">
    <location>
        <begin position="34"/>
        <end position="76"/>
    </location>
</feature>
<dbReference type="Gene3D" id="1.10.10.10">
    <property type="entry name" value="Winged helix-like DNA-binding domain superfamily/Winged helix DNA-binding domain"/>
    <property type="match status" value="1"/>
</dbReference>
<dbReference type="PANTHER" id="PTHR18964:SF149">
    <property type="entry name" value="BIFUNCTIONAL UDP-N-ACETYLGLUCOSAMINE 2-EPIMERASE_N-ACETYLMANNOSAMINE KINASE"/>
    <property type="match status" value="1"/>
</dbReference>